<accession>A0A3S5FD14</accession>
<proteinExistence type="predicted"/>
<dbReference type="AlphaFoldDB" id="A0A3S5FD14"/>
<organism evidence="1 2">
    <name type="scientific">Protopolystoma xenopodis</name>
    <dbReference type="NCBI Taxonomy" id="117903"/>
    <lineage>
        <taxon>Eukaryota</taxon>
        <taxon>Metazoa</taxon>
        <taxon>Spiralia</taxon>
        <taxon>Lophotrochozoa</taxon>
        <taxon>Platyhelminthes</taxon>
        <taxon>Monogenea</taxon>
        <taxon>Polyopisthocotylea</taxon>
        <taxon>Polystomatidea</taxon>
        <taxon>Polystomatidae</taxon>
        <taxon>Protopolystoma</taxon>
    </lineage>
</organism>
<protein>
    <submittedName>
        <fullName evidence="1">Uncharacterized protein</fullName>
    </submittedName>
</protein>
<name>A0A3S5FD14_9PLAT</name>
<evidence type="ECO:0000313" key="2">
    <source>
        <dbReference type="Proteomes" id="UP000784294"/>
    </source>
</evidence>
<comment type="caution">
    <text evidence="1">The sequence shown here is derived from an EMBL/GenBank/DDBJ whole genome shotgun (WGS) entry which is preliminary data.</text>
</comment>
<dbReference type="Proteomes" id="UP000784294">
    <property type="component" value="Unassembled WGS sequence"/>
</dbReference>
<evidence type="ECO:0000313" key="1">
    <source>
        <dbReference type="EMBL" id="VEL16025.1"/>
    </source>
</evidence>
<sequence>MHTPAVVAQKRVFPLVPTASSRSCQIPFLLLTGSSRRDGNGRELDGQAERHTDVGETRGQTVCVCLLMLELLPLQVLLLSVLSLQYHPIGS</sequence>
<reference evidence="1" key="1">
    <citation type="submission" date="2018-11" db="EMBL/GenBank/DDBJ databases">
        <authorList>
            <consortium name="Pathogen Informatics"/>
        </authorList>
    </citation>
    <scope>NUCLEOTIDE SEQUENCE</scope>
</reference>
<gene>
    <name evidence="1" type="ORF">PXEA_LOCUS9465</name>
</gene>
<dbReference type="EMBL" id="CAAALY010026853">
    <property type="protein sequence ID" value="VEL16025.1"/>
    <property type="molecule type" value="Genomic_DNA"/>
</dbReference>
<keyword evidence="2" id="KW-1185">Reference proteome</keyword>